<comment type="similarity">
    <text evidence="2 3">Belongs to the peptidase M14 family.</text>
</comment>
<evidence type="ECO:0000256" key="2">
    <source>
        <dbReference type="ARBA" id="ARBA00005988"/>
    </source>
</evidence>
<accession>A0ABM3LZK8</accession>
<reference evidence="7" key="1">
    <citation type="submission" date="2025-08" db="UniProtKB">
        <authorList>
            <consortium name="RefSeq"/>
        </authorList>
    </citation>
    <scope>IDENTIFICATION</scope>
</reference>
<dbReference type="SMART" id="SM00631">
    <property type="entry name" value="Zn_pept"/>
    <property type="match status" value="1"/>
</dbReference>
<dbReference type="Proteomes" id="UP001652582">
    <property type="component" value="Chromosome 23"/>
</dbReference>
<evidence type="ECO:0000313" key="7">
    <source>
        <dbReference type="RefSeq" id="XP_052744517.1"/>
    </source>
</evidence>
<protein>
    <submittedName>
        <fullName evidence="7">Carboxypeptidase B-like</fullName>
    </submittedName>
</protein>
<dbReference type="GeneID" id="112047470"/>
<dbReference type="PANTHER" id="PTHR11705">
    <property type="entry name" value="PROTEASE FAMILY M14 CARBOXYPEPTIDASE A,B"/>
    <property type="match status" value="1"/>
</dbReference>
<dbReference type="RefSeq" id="XP_052744517.1">
    <property type="nucleotide sequence ID" value="XM_052888557.1"/>
</dbReference>
<sequence>MLLYLSFLLSFSLVLAKHEMYDGLLDEEDRLMVEAKRKSQRFGTARIGFDRVYNLTEVYTYLEEVASSYPDLVTLVNAGKSFEGRDVKYLKISTTNFEDTSKPIVFVESLLHAREWVTLPPTLYAIDKLVTGNLTESSVLDKVDWIILPIANPDGYEFSHVQNRFWRKNRATGYMANDVCVGVDLNRNFDITWGDFSSNNVCSETFHGRHPFSEPEARIVGDILRSNNNRIKMFMDIHSTGSMILYGWGDGVLVSNALSVHAAGIQMATAIDAVKTHWNPYYTVGNSALVLYRASGLAMDYGSVSNIPYSYVYELPRHRNALGVDRFLVDPALVQQFAMETWEGIQAGAKFIRDKYT</sequence>
<dbReference type="PROSITE" id="PS52035">
    <property type="entry name" value="PEPTIDASE_M14"/>
    <property type="match status" value="1"/>
</dbReference>
<evidence type="ECO:0000256" key="1">
    <source>
        <dbReference type="ARBA" id="ARBA00001947"/>
    </source>
</evidence>
<comment type="cofactor">
    <cofactor evidence="1">
        <name>Zn(2+)</name>
        <dbReference type="ChEBI" id="CHEBI:29105"/>
    </cofactor>
</comment>
<feature type="chain" id="PRO_5046646580" evidence="4">
    <location>
        <begin position="17"/>
        <end position="357"/>
    </location>
</feature>
<evidence type="ECO:0000256" key="4">
    <source>
        <dbReference type="SAM" id="SignalP"/>
    </source>
</evidence>
<dbReference type="Pfam" id="PF00246">
    <property type="entry name" value="Peptidase_M14"/>
    <property type="match status" value="1"/>
</dbReference>
<keyword evidence="6" id="KW-1185">Reference proteome</keyword>
<evidence type="ECO:0000256" key="3">
    <source>
        <dbReference type="PROSITE-ProRule" id="PRU01379"/>
    </source>
</evidence>
<dbReference type="InterPro" id="IPR000834">
    <property type="entry name" value="Peptidase_M14"/>
</dbReference>
<keyword evidence="4" id="KW-0732">Signal</keyword>
<name>A0ABM3LZK8_BICAN</name>
<organism evidence="6 7">
    <name type="scientific">Bicyclus anynana</name>
    <name type="common">Squinting bush brown butterfly</name>
    <dbReference type="NCBI Taxonomy" id="110368"/>
    <lineage>
        <taxon>Eukaryota</taxon>
        <taxon>Metazoa</taxon>
        <taxon>Ecdysozoa</taxon>
        <taxon>Arthropoda</taxon>
        <taxon>Hexapoda</taxon>
        <taxon>Insecta</taxon>
        <taxon>Pterygota</taxon>
        <taxon>Neoptera</taxon>
        <taxon>Endopterygota</taxon>
        <taxon>Lepidoptera</taxon>
        <taxon>Glossata</taxon>
        <taxon>Ditrysia</taxon>
        <taxon>Papilionoidea</taxon>
        <taxon>Nymphalidae</taxon>
        <taxon>Satyrinae</taxon>
        <taxon>Satyrini</taxon>
        <taxon>Mycalesina</taxon>
        <taxon>Bicyclus</taxon>
    </lineage>
</organism>
<evidence type="ECO:0000313" key="6">
    <source>
        <dbReference type="Proteomes" id="UP001652582"/>
    </source>
</evidence>
<feature type="domain" description="Peptidase M14" evidence="5">
    <location>
        <begin position="51"/>
        <end position="352"/>
    </location>
</feature>
<dbReference type="SUPFAM" id="SSF53187">
    <property type="entry name" value="Zn-dependent exopeptidases"/>
    <property type="match status" value="1"/>
</dbReference>
<dbReference type="Gene3D" id="3.40.630.10">
    <property type="entry name" value="Zn peptidases"/>
    <property type="match status" value="1"/>
</dbReference>
<feature type="signal peptide" evidence="4">
    <location>
        <begin position="1"/>
        <end position="16"/>
    </location>
</feature>
<feature type="active site" description="Proton donor/acceptor" evidence="3">
    <location>
        <position position="314"/>
    </location>
</feature>
<evidence type="ECO:0000259" key="5">
    <source>
        <dbReference type="PROSITE" id="PS52035"/>
    </source>
</evidence>
<proteinExistence type="inferred from homology"/>
<gene>
    <name evidence="7" type="primary">LOC112047470</name>
</gene>
<dbReference type="PANTHER" id="PTHR11705:SF140">
    <property type="entry name" value="FI02848P-RELATED"/>
    <property type="match status" value="1"/>
</dbReference>
<dbReference type="PRINTS" id="PR00765">
    <property type="entry name" value="CRBOXYPTASEA"/>
</dbReference>